<dbReference type="AlphaFoldDB" id="A0A6J4K0C7"/>
<feature type="non-terminal residue" evidence="2">
    <location>
        <position position="1"/>
    </location>
</feature>
<feature type="compositionally biased region" description="Basic residues" evidence="1">
    <location>
        <begin position="29"/>
        <end position="38"/>
    </location>
</feature>
<proteinExistence type="predicted"/>
<protein>
    <submittedName>
        <fullName evidence="2">Uncharacterized protein</fullName>
    </submittedName>
</protein>
<feature type="region of interest" description="Disordered" evidence="1">
    <location>
        <begin position="1"/>
        <end position="38"/>
    </location>
</feature>
<sequence>CAHRRSFPAGPSPCTAKAPLRMGAGMTWQRKRPPGQPD</sequence>
<evidence type="ECO:0000256" key="1">
    <source>
        <dbReference type="SAM" id="MobiDB-lite"/>
    </source>
</evidence>
<name>A0A6J4K0C7_9SPHI</name>
<feature type="non-terminal residue" evidence="2">
    <location>
        <position position="38"/>
    </location>
</feature>
<evidence type="ECO:0000313" key="2">
    <source>
        <dbReference type="EMBL" id="CAA9292302.1"/>
    </source>
</evidence>
<accession>A0A6J4K0C7</accession>
<reference evidence="2" key="1">
    <citation type="submission" date="2020-02" db="EMBL/GenBank/DDBJ databases">
        <authorList>
            <person name="Meier V. D."/>
        </authorList>
    </citation>
    <scope>NUCLEOTIDE SEQUENCE</scope>
    <source>
        <strain evidence="2">AVDCRST_MAG56</strain>
    </source>
</reference>
<gene>
    <name evidence="2" type="ORF">AVDCRST_MAG56-4726</name>
</gene>
<organism evidence="2">
    <name type="scientific">uncultured Cytophagales bacterium</name>
    <dbReference type="NCBI Taxonomy" id="158755"/>
    <lineage>
        <taxon>Bacteria</taxon>
        <taxon>Pseudomonadati</taxon>
        <taxon>Bacteroidota</taxon>
        <taxon>Sphingobacteriia</taxon>
        <taxon>Sphingobacteriales</taxon>
        <taxon>environmental samples</taxon>
    </lineage>
</organism>
<dbReference type="EMBL" id="CADCTQ010000390">
    <property type="protein sequence ID" value="CAA9292302.1"/>
    <property type="molecule type" value="Genomic_DNA"/>
</dbReference>